<dbReference type="InterPro" id="IPR018159">
    <property type="entry name" value="Spectrin/alpha-actinin"/>
</dbReference>
<reference evidence="3" key="2">
    <citation type="submission" date="2025-09" db="UniProtKB">
        <authorList>
            <consortium name="Ensembl"/>
        </authorList>
    </citation>
    <scope>IDENTIFICATION</scope>
</reference>
<dbReference type="PANTHER" id="PTHR11915">
    <property type="entry name" value="SPECTRIN/FILAMIN RELATED CYTOSKELETAL PROTEIN"/>
    <property type="match status" value="1"/>
</dbReference>
<protein>
    <submittedName>
        <fullName evidence="3">Uncharacterized protein</fullName>
    </submittedName>
</protein>
<keyword evidence="2" id="KW-0009">Actin-binding</keyword>
<accession>A0A3B3UQR4</accession>
<dbReference type="InterPro" id="IPR002017">
    <property type="entry name" value="Spectrin_repeat"/>
</dbReference>
<dbReference type="Pfam" id="PF00435">
    <property type="entry name" value="Spectrin"/>
    <property type="match status" value="1"/>
</dbReference>
<keyword evidence="1" id="KW-0677">Repeat</keyword>
<sequence>MFPHQDRIDGITIQARQFQEAGHFDADNIQKKQEALVVRYEALREPMAARKQKLSDSLRLQQLFRDVEDEETWIREKEPIASSTNRGINPQISGLIGGCMEASFTTGFPDLWGS</sequence>
<dbReference type="GO" id="GO:0003779">
    <property type="term" value="F:actin binding"/>
    <property type="evidence" value="ECO:0007669"/>
    <property type="project" value="UniProtKB-KW"/>
</dbReference>
<evidence type="ECO:0000256" key="2">
    <source>
        <dbReference type="ARBA" id="ARBA00023203"/>
    </source>
</evidence>
<dbReference type="GeneTree" id="ENSGT00940000156662"/>
<organism evidence="3 4">
    <name type="scientific">Poecilia latipinna</name>
    <name type="common">sailfin molly</name>
    <dbReference type="NCBI Taxonomy" id="48699"/>
    <lineage>
        <taxon>Eukaryota</taxon>
        <taxon>Metazoa</taxon>
        <taxon>Chordata</taxon>
        <taxon>Craniata</taxon>
        <taxon>Vertebrata</taxon>
        <taxon>Euteleostomi</taxon>
        <taxon>Actinopterygii</taxon>
        <taxon>Neopterygii</taxon>
        <taxon>Teleostei</taxon>
        <taxon>Neoteleostei</taxon>
        <taxon>Acanthomorphata</taxon>
        <taxon>Ovalentaria</taxon>
        <taxon>Atherinomorphae</taxon>
        <taxon>Cyprinodontiformes</taxon>
        <taxon>Poeciliidae</taxon>
        <taxon>Poeciliinae</taxon>
        <taxon>Poecilia</taxon>
    </lineage>
</organism>
<evidence type="ECO:0000313" key="3">
    <source>
        <dbReference type="Ensembl" id="ENSPLAP00000015009.1"/>
    </source>
</evidence>
<dbReference type="Gene3D" id="1.20.58.60">
    <property type="match status" value="2"/>
</dbReference>
<dbReference type="Proteomes" id="UP000261500">
    <property type="component" value="Unplaced"/>
</dbReference>
<dbReference type="SUPFAM" id="SSF46966">
    <property type="entry name" value="Spectrin repeat"/>
    <property type="match status" value="1"/>
</dbReference>
<dbReference type="CDD" id="cd00176">
    <property type="entry name" value="SPEC"/>
    <property type="match status" value="1"/>
</dbReference>
<reference evidence="3" key="1">
    <citation type="submission" date="2025-08" db="UniProtKB">
        <authorList>
            <consortium name="Ensembl"/>
        </authorList>
    </citation>
    <scope>IDENTIFICATION</scope>
</reference>
<keyword evidence="4" id="KW-1185">Reference proteome</keyword>
<name>A0A3B3UQR4_9TELE</name>
<evidence type="ECO:0000256" key="1">
    <source>
        <dbReference type="ARBA" id="ARBA00022737"/>
    </source>
</evidence>
<evidence type="ECO:0000313" key="4">
    <source>
        <dbReference type="Proteomes" id="UP000261500"/>
    </source>
</evidence>
<dbReference type="Ensembl" id="ENSPLAT00000023531.1">
    <property type="protein sequence ID" value="ENSPLAP00000015009.1"/>
    <property type="gene ID" value="ENSPLAG00000018835.1"/>
</dbReference>
<dbReference type="AlphaFoldDB" id="A0A3B3UQR4"/>
<dbReference type="STRING" id="48699.ENSPLAP00000015009"/>
<proteinExistence type="predicted"/>